<comment type="similarity">
    <text evidence="1">Belongs to the argonaute family. Long pAgo subfamily.</text>
</comment>
<dbReference type="InterPro" id="IPR003165">
    <property type="entry name" value="Piwi"/>
</dbReference>
<dbReference type="Gene3D" id="2.170.260.50">
    <property type="match status" value="1"/>
</dbReference>
<feature type="domain" description="Argonaute PAZ" evidence="4">
    <location>
        <begin position="194"/>
        <end position="290"/>
    </location>
</feature>
<evidence type="ECO:0000259" key="4">
    <source>
        <dbReference type="Pfam" id="PF18309"/>
    </source>
</evidence>
<protein>
    <recommendedName>
        <fullName evidence="2">Protein argonaute</fullName>
    </recommendedName>
</protein>
<organism evidence="5 6">
    <name type="scientific">Thiothrix litoralis</name>
    <dbReference type="NCBI Taxonomy" id="2891210"/>
    <lineage>
        <taxon>Bacteria</taxon>
        <taxon>Pseudomonadati</taxon>
        <taxon>Pseudomonadota</taxon>
        <taxon>Gammaproteobacteria</taxon>
        <taxon>Thiotrichales</taxon>
        <taxon>Thiotrichaceae</taxon>
        <taxon>Thiothrix</taxon>
    </lineage>
</organism>
<dbReference type="InterPro" id="IPR036397">
    <property type="entry name" value="RNaseH_sf"/>
</dbReference>
<evidence type="ECO:0000313" key="5">
    <source>
        <dbReference type="EMBL" id="QTR47689.1"/>
    </source>
</evidence>
<keyword evidence="6" id="KW-1185">Reference proteome</keyword>
<dbReference type="Pfam" id="PF02171">
    <property type="entry name" value="Piwi"/>
    <property type="match status" value="1"/>
</dbReference>
<feature type="domain" description="Piwi" evidence="3">
    <location>
        <begin position="455"/>
        <end position="598"/>
    </location>
</feature>
<evidence type="ECO:0000259" key="3">
    <source>
        <dbReference type="Pfam" id="PF02171"/>
    </source>
</evidence>
<sequence length="635" mass="71984">MKNNTATTIGLSALEADRKFSEVPVWSYRFTVTPWQSDEDSTKRCRRMARMVSVNNGWIPATELDAYTLITVKPVKQLEYEFKGEKLALLNSESLTLTCCDNKQREAIERLINQDIQQAARQLARGRNDIEADQEYGNAIISEIESSTRITVKSDYLSVFQTLQLAPKLLACGTLLLELNIKHRILANPEITLEWVIQKRPEWLKKIDQVRHVYSEFNKGFTVAKFAGIDQSASPETEIDGLGKTILEYHQEKALASKKQLANAAHSSVIHVRYGKRNESVMHLAALVQPMFDFDTLQQIDSSLLNKLAKHLKWPIQERLHTANRLAKGLYLPFFAIKFNSLEFVNYERLSVKPDIQLHFHKGVADNERAVLRLKAFSNMTRQKVIPLIVGKHSDAEQDVIFSKIKKAYETCQSFCSEKLPPLTKLPEPIISADALDQRLNNTGNRFENAILLIALANQDPKKQIRDVAFSHKIATQFMRYDHSPNHYSDSYYHNLAAGLFSKGGGQLCAIENMPGDSDLFIGLDMGGTTTRSPGFAFLFTREGAQLGWQLADRQKGERMNDEALGLLLQKSLTLYKKAHNGDFPKRITLHRDGKFYESLDIIKAFSEQHQVEVDVLEVLKSGGNCSRSSPLKRQ</sequence>
<dbReference type="InterPro" id="IPR012337">
    <property type="entry name" value="RNaseH-like_sf"/>
</dbReference>
<name>A0ABX7WVG9_9GAMM</name>
<dbReference type="InterPro" id="IPR040895">
    <property type="entry name" value="Ago_PAZ"/>
</dbReference>
<evidence type="ECO:0000256" key="1">
    <source>
        <dbReference type="ARBA" id="ARBA00035012"/>
    </source>
</evidence>
<dbReference type="Proteomes" id="UP000672039">
    <property type="component" value="Chromosome"/>
</dbReference>
<dbReference type="SUPFAM" id="SSF53098">
    <property type="entry name" value="Ribonuclease H-like"/>
    <property type="match status" value="1"/>
</dbReference>
<reference evidence="5 6" key="1">
    <citation type="submission" date="2021-04" db="EMBL/GenBank/DDBJ databases">
        <title>Genomics, taxonomy and metabolism of representatives of sulfur bacteria of the genus Thiothrix: Thiothrix fructosivorans QT, Thiothrix unzii A1T and three new species, Thiothrix subterranea sp. nov., Thiothrix litoralis sp. nov. and 'Candidatus Thiothrix anitrata' sp. nov.</title>
        <authorList>
            <person name="Ravin N.V."/>
            <person name="Smolyakov D."/>
            <person name="Rudenko T.S."/>
            <person name="Mardanov A.V."/>
            <person name="Beletsky A.V."/>
            <person name="Markov N.D."/>
            <person name="Fomenkov A.I."/>
            <person name="Roberts R.J."/>
            <person name="Karnachuk O.V."/>
            <person name="Novikov A."/>
            <person name="Grabovich M.Y."/>
        </authorList>
    </citation>
    <scope>NUCLEOTIDE SEQUENCE [LARGE SCALE GENOMIC DNA]</scope>
    <source>
        <strain evidence="5 6">AS</strain>
    </source>
</reference>
<evidence type="ECO:0000256" key="2">
    <source>
        <dbReference type="ARBA" id="ARBA00035032"/>
    </source>
</evidence>
<gene>
    <name evidence="5" type="ORF">J9253_07155</name>
</gene>
<dbReference type="Gene3D" id="3.30.420.10">
    <property type="entry name" value="Ribonuclease H-like superfamily/Ribonuclease H"/>
    <property type="match status" value="1"/>
</dbReference>
<proteinExistence type="inferred from homology"/>
<dbReference type="RefSeq" id="WP_210223937.1">
    <property type="nucleotide sequence ID" value="NZ_CP072801.1"/>
</dbReference>
<dbReference type="Pfam" id="PF18309">
    <property type="entry name" value="PAZ_3"/>
    <property type="match status" value="1"/>
</dbReference>
<accession>A0ABX7WVG9</accession>
<evidence type="ECO:0000313" key="6">
    <source>
        <dbReference type="Proteomes" id="UP000672039"/>
    </source>
</evidence>
<dbReference type="EMBL" id="CP072801">
    <property type="protein sequence ID" value="QTR47689.1"/>
    <property type="molecule type" value="Genomic_DNA"/>
</dbReference>